<reference evidence="3" key="1">
    <citation type="journal article" date="2019" name="Int. J. Syst. Evol. Microbiol.">
        <title>The Global Catalogue of Microorganisms (GCM) 10K type strain sequencing project: providing services to taxonomists for standard genome sequencing and annotation.</title>
        <authorList>
            <consortium name="The Broad Institute Genomics Platform"/>
            <consortium name="The Broad Institute Genome Sequencing Center for Infectious Disease"/>
            <person name="Wu L."/>
            <person name="Ma J."/>
        </authorList>
    </citation>
    <scope>NUCLEOTIDE SEQUENCE [LARGE SCALE GENOMIC DNA]</scope>
    <source>
        <strain evidence="3">JCM 31404</strain>
    </source>
</reference>
<evidence type="ECO:0000256" key="1">
    <source>
        <dbReference type="SAM" id="Phobius"/>
    </source>
</evidence>
<feature type="transmembrane region" description="Helical" evidence="1">
    <location>
        <begin position="6"/>
        <end position="25"/>
    </location>
</feature>
<feature type="transmembrane region" description="Helical" evidence="1">
    <location>
        <begin position="32"/>
        <end position="52"/>
    </location>
</feature>
<keyword evidence="3" id="KW-1185">Reference proteome</keyword>
<evidence type="ECO:0008006" key="4">
    <source>
        <dbReference type="Google" id="ProtNLM"/>
    </source>
</evidence>
<keyword evidence="1" id="KW-1133">Transmembrane helix</keyword>
<keyword evidence="1" id="KW-0472">Membrane</keyword>
<sequence>MQPSLRVLGVVLNIFMAGLGFLFAPKGKKTRGIAWFGGWLLGNLVIPVLFSMEGNGFSILWNVFTNIASAIDFFGITKVHPTGFSRRK</sequence>
<accession>A0ABQ2RU30</accession>
<evidence type="ECO:0000313" key="2">
    <source>
        <dbReference type="EMBL" id="GGR67057.1"/>
    </source>
</evidence>
<keyword evidence="1" id="KW-0812">Transmembrane</keyword>
<comment type="caution">
    <text evidence="2">The sequence shown here is derived from an EMBL/GenBank/DDBJ whole genome shotgun (WGS) entry which is preliminary data.</text>
</comment>
<evidence type="ECO:0000313" key="3">
    <source>
        <dbReference type="Proteomes" id="UP000634308"/>
    </source>
</evidence>
<organism evidence="2 3">
    <name type="scientific">Deinococcus seoulensis</name>
    <dbReference type="NCBI Taxonomy" id="1837379"/>
    <lineage>
        <taxon>Bacteria</taxon>
        <taxon>Thermotogati</taxon>
        <taxon>Deinococcota</taxon>
        <taxon>Deinococci</taxon>
        <taxon>Deinococcales</taxon>
        <taxon>Deinococcaceae</taxon>
        <taxon>Deinococcus</taxon>
    </lineage>
</organism>
<proteinExistence type="predicted"/>
<name>A0ABQ2RU30_9DEIO</name>
<protein>
    <recommendedName>
        <fullName evidence="4">TM2 domain-containing protein</fullName>
    </recommendedName>
</protein>
<gene>
    <name evidence="2" type="ORF">GCM10008959_31540</name>
</gene>
<dbReference type="Proteomes" id="UP000634308">
    <property type="component" value="Unassembled WGS sequence"/>
</dbReference>
<dbReference type="EMBL" id="BMQM01000025">
    <property type="protein sequence ID" value="GGR67057.1"/>
    <property type="molecule type" value="Genomic_DNA"/>
</dbReference>